<feature type="region of interest" description="Disordered" evidence="1">
    <location>
        <begin position="199"/>
        <end position="256"/>
    </location>
</feature>
<gene>
    <name evidence="2" type="ORF">EYC84_002850</name>
</gene>
<feature type="compositionally biased region" description="Polar residues" evidence="1">
    <location>
        <begin position="278"/>
        <end position="300"/>
    </location>
</feature>
<feature type="compositionally biased region" description="Basic and acidic residues" evidence="1">
    <location>
        <begin position="301"/>
        <end position="365"/>
    </location>
</feature>
<dbReference type="EMBL" id="VICG01000007">
    <property type="protein sequence ID" value="KAA8570593.1"/>
    <property type="molecule type" value="Genomic_DNA"/>
</dbReference>
<keyword evidence="3" id="KW-1185">Reference proteome</keyword>
<comment type="caution">
    <text evidence="2">The sequence shown here is derived from an EMBL/GenBank/DDBJ whole genome shotgun (WGS) entry which is preliminary data.</text>
</comment>
<reference evidence="2 3" key="1">
    <citation type="submission" date="2019-06" db="EMBL/GenBank/DDBJ databases">
        <title>Genome Sequence of the Brown Rot Fungal Pathogen Monilinia fructicola.</title>
        <authorList>
            <person name="De Miccolis Angelini R.M."/>
            <person name="Landi L."/>
            <person name="Abate D."/>
            <person name="Pollastro S."/>
            <person name="Romanazzi G."/>
            <person name="Faretra F."/>
        </authorList>
    </citation>
    <scope>NUCLEOTIDE SEQUENCE [LARGE SCALE GENOMIC DNA]</scope>
    <source>
        <strain evidence="2 3">Mfrc123</strain>
    </source>
</reference>
<accession>A0A5M9JQA8</accession>
<protein>
    <submittedName>
        <fullName evidence="2">Uncharacterized protein</fullName>
    </submittedName>
</protein>
<feature type="compositionally biased region" description="Polar residues" evidence="1">
    <location>
        <begin position="199"/>
        <end position="254"/>
    </location>
</feature>
<dbReference type="AlphaFoldDB" id="A0A5M9JQA8"/>
<evidence type="ECO:0000256" key="1">
    <source>
        <dbReference type="SAM" id="MobiDB-lite"/>
    </source>
</evidence>
<proteinExistence type="predicted"/>
<evidence type="ECO:0000313" key="2">
    <source>
        <dbReference type="EMBL" id="KAA8570593.1"/>
    </source>
</evidence>
<feature type="compositionally biased region" description="Basic and acidic residues" evidence="1">
    <location>
        <begin position="128"/>
        <end position="140"/>
    </location>
</feature>
<dbReference type="Proteomes" id="UP000322873">
    <property type="component" value="Unassembled WGS sequence"/>
</dbReference>
<sequence length="538" mass="60266">MAFAPTIPDEIMTHKLNTLSSENRFHWTEEQNKIFLSFIKNYRVDITNVSHISLKPSWVDLDFSQFENVTNNRGQDVLDDIVSKKARSKLTTIIKELERNAPTEGLRRSDRNQNMRRGALALGALNGQERRDEQAEHKEPPQTTQIVLPAIDSKIDVLDSGSSLGNMKEPVSALGNSRLSDEQALLYLEASSLDVSQVGVQSNQEETSKSFQAQDQSNLENSSRPLQEQAQSHQGASFSCRPVQSQAQTNQENPLSLRLESQRYEEIDGNGKALFSKPLQSNQQSNQKASFSIPSQAKVQSHQDDKTRWQEDRGEAFQDDGKEDKKSVREGRKEDWGRSLGDDRKEERGSVREHTQEPFTRDPLTRKPLIQESFREPTCQYKEESPRGQMPGQYNLTPKPQLISPIPRNPNTNIGPLSRAASRLAYHGNRMNSVTPISIPTLLTRTPTSLSRAASRLSSRVGSRVCGNATPMQFSQFHNGDPVPLSSSLSSSIVGITGSESGFSMNSADLNKAIDELSENDLDHNYNFNNYNQNHNVS</sequence>
<evidence type="ECO:0000313" key="3">
    <source>
        <dbReference type="Proteomes" id="UP000322873"/>
    </source>
</evidence>
<name>A0A5M9JQA8_MONFR</name>
<organism evidence="2 3">
    <name type="scientific">Monilinia fructicola</name>
    <name type="common">Brown rot fungus</name>
    <name type="synonym">Ciboria fructicola</name>
    <dbReference type="NCBI Taxonomy" id="38448"/>
    <lineage>
        <taxon>Eukaryota</taxon>
        <taxon>Fungi</taxon>
        <taxon>Dikarya</taxon>
        <taxon>Ascomycota</taxon>
        <taxon>Pezizomycotina</taxon>
        <taxon>Leotiomycetes</taxon>
        <taxon>Helotiales</taxon>
        <taxon>Sclerotiniaceae</taxon>
        <taxon>Monilinia</taxon>
    </lineage>
</organism>
<feature type="region of interest" description="Disordered" evidence="1">
    <location>
        <begin position="124"/>
        <end position="150"/>
    </location>
</feature>
<feature type="region of interest" description="Disordered" evidence="1">
    <location>
        <begin position="274"/>
        <end position="394"/>
    </location>
</feature>